<sequence length="558" mass="64760">MSQYDTPNEIYGKISVYLTKADLIQASLVSKAWHAAYVRTIFRSIVINTRSQVRRFFEQLKQSQECGNSFGNAIRQLTIDDRIEIIKGNVVVDRRKTGLSSDEFIKLQMFCPHLEKLDFLSRVWDHVSIRYTILTYLTLEGEIVEKIEQQHTMWQTIFSKLPLLRYLDIRGSMLASLSFTRPTELNLQKIHRHCPRLKSLHPQHQSWYYPGWIRYIATTFSRLQILDMECLWDADLFRLNDPTSFHDAYNSIGKNCHQLHSLYLRQVDEHIITPLKQACPQLTALELDGQSSSALIPEQSFDLHLILEEFPNLLTLTLRHADLRGHGTDHSSDVRYPLVNFSLFNSMFSDSLFTAMSTECPALKNVSLTDCSIVNGYKLTEMCIDLDDHDLDTFNAVGIHSVLVGAFGGYQPILDTAIFGLRCRPYNNKKADRVAKWQEEHEVFDYDTILDIEHGARFYHMCEINGDRLRRMESHEATAAVRYIAPSDAQRLELYDDPEFTDDYGFFEEDDNNVDDNERLTYNLPKDWQLDLRSGFLLLSCRSVRKVLFGFSGKLEFR</sequence>
<dbReference type="PROSITE" id="PS50181">
    <property type="entry name" value="FBOX"/>
    <property type="match status" value="1"/>
</dbReference>
<dbReference type="PANTHER" id="PTHR38926">
    <property type="entry name" value="F-BOX DOMAIN CONTAINING PROTEIN, EXPRESSED"/>
    <property type="match status" value="1"/>
</dbReference>
<evidence type="ECO:0000313" key="2">
    <source>
        <dbReference type="EMBL" id="KAI9255741.1"/>
    </source>
</evidence>
<organism evidence="2 3">
    <name type="scientific">Phascolomyces articulosus</name>
    <dbReference type="NCBI Taxonomy" id="60185"/>
    <lineage>
        <taxon>Eukaryota</taxon>
        <taxon>Fungi</taxon>
        <taxon>Fungi incertae sedis</taxon>
        <taxon>Mucoromycota</taxon>
        <taxon>Mucoromycotina</taxon>
        <taxon>Mucoromycetes</taxon>
        <taxon>Mucorales</taxon>
        <taxon>Lichtheimiaceae</taxon>
        <taxon>Phascolomyces</taxon>
    </lineage>
</organism>
<dbReference type="AlphaFoldDB" id="A0AAD5JVK3"/>
<gene>
    <name evidence="2" type="ORF">BDA99DRAFT_562250</name>
</gene>
<keyword evidence="3" id="KW-1185">Reference proteome</keyword>
<protein>
    <recommendedName>
        <fullName evidence="1">F-box domain-containing protein</fullName>
    </recommendedName>
</protein>
<dbReference type="EMBL" id="JAIXMP010000022">
    <property type="protein sequence ID" value="KAI9255741.1"/>
    <property type="molecule type" value="Genomic_DNA"/>
</dbReference>
<evidence type="ECO:0000259" key="1">
    <source>
        <dbReference type="PROSITE" id="PS50181"/>
    </source>
</evidence>
<dbReference type="Gene3D" id="3.80.10.10">
    <property type="entry name" value="Ribonuclease Inhibitor"/>
    <property type="match status" value="1"/>
</dbReference>
<feature type="domain" description="F-box" evidence="1">
    <location>
        <begin position="1"/>
        <end position="45"/>
    </location>
</feature>
<dbReference type="Proteomes" id="UP001209540">
    <property type="component" value="Unassembled WGS sequence"/>
</dbReference>
<dbReference type="InterPro" id="IPR032675">
    <property type="entry name" value="LRR_dom_sf"/>
</dbReference>
<dbReference type="InterPro" id="IPR001810">
    <property type="entry name" value="F-box_dom"/>
</dbReference>
<dbReference type="SUPFAM" id="SSF52047">
    <property type="entry name" value="RNI-like"/>
    <property type="match status" value="1"/>
</dbReference>
<reference evidence="2" key="1">
    <citation type="journal article" date="2022" name="IScience">
        <title>Evolution of zygomycete secretomes and the origins of terrestrial fungal ecologies.</title>
        <authorList>
            <person name="Chang Y."/>
            <person name="Wang Y."/>
            <person name="Mondo S."/>
            <person name="Ahrendt S."/>
            <person name="Andreopoulos W."/>
            <person name="Barry K."/>
            <person name="Beard J."/>
            <person name="Benny G.L."/>
            <person name="Blankenship S."/>
            <person name="Bonito G."/>
            <person name="Cuomo C."/>
            <person name="Desiro A."/>
            <person name="Gervers K.A."/>
            <person name="Hundley H."/>
            <person name="Kuo A."/>
            <person name="LaButti K."/>
            <person name="Lang B.F."/>
            <person name="Lipzen A."/>
            <person name="O'Donnell K."/>
            <person name="Pangilinan J."/>
            <person name="Reynolds N."/>
            <person name="Sandor L."/>
            <person name="Smith M.E."/>
            <person name="Tsang A."/>
            <person name="Grigoriev I.V."/>
            <person name="Stajich J.E."/>
            <person name="Spatafora J.W."/>
        </authorList>
    </citation>
    <scope>NUCLEOTIDE SEQUENCE</scope>
    <source>
        <strain evidence="2">RSA 2281</strain>
    </source>
</reference>
<name>A0AAD5JVK3_9FUNG</name>
<reference evidence="2" key="2">
    <citation type="submission" date="2023-02" db="EMBL/GenBank/DDBJ databases">
        <authorList>
            <consortium name="DOE Joint Genome Institute"/>
            <person name="Mondo S.J."/>
            <person name="Chang Y."/>
            <person name="Wang Y."/>
            <person name="Ahrendt S."/>
            <person name="Andreopoulos W."/>
            <person name="Barry K."/>
            <person name="Beard J."/>
            <person name="Benny G.L."/>
            <person name="Blankenship S."/>
            <person name="Bonito G."/>
            <person name="Cuomo C."/>
            <person name="Desiro A."/>
            <person name="Gervers K.A."/>
            <person name="Hundley H."/>
            <person name="Kuo A."/>
            <person name="LaButti K."/>
            <person name="Lang B.F."/>
            <person name="Lipzen A."/>
            <person name="O'Donnell K."/>
            <person name="Pangilinan J."/>
            <person name="Reynolds N."/>
            <person name="Sandor L."/>
            <person name="Smith M.W."/>
            <person name="Tsang A."/>
            <person name="Grigoriev I.V."/>
            <person name="Stajich J.E."/>
            <person name="Spatafora J.W."/>
        </authorList>
    </citation>
    <scope>NUCLEOTIDE SEQUENCE</scope>
    <source>
        <strain evidence="2">RSA 2281</strain>
    </source>
</reference>
<dbReference type="PANTHER" id="PTHR38926:SF5">
    <property type="entry name" value="F-BOX AND LEUCINE-RICH REPEAT PROTEIN 6"/>
    <property type="match status" value="1"/>
</dbReference>
<proteinExistence type="predicted"/>
<evidence type="ECO:0000313" key="3">
    <source>
        <dbReference type="Proteomes" id="UP001209540"/>
    </source>
</evidence>
<comment type="caution">
    <text evidence="2">The sequence shown here is derived from an EMBL/GenBank/DDBJ whole genome shotgun (WGS) entry which is preliminary data.</text>
</comment>
<accession>A0AAD5JVK3</accession>